<sequence length="297" mass="32075">MRNNLKNKKPVKITVQASCAELAGQAQEVAARLGLPIEPPECSSVHRVRSTEQDNWLLLRVSVNGLELVKPDDPKLSGAVRVDFTAGHAAYRRKQQKKELLVRAVSGKGGKGGASLNVIDATGGLGRDSFLLAAAGHRVHIFERQPVIAALLADGLARAAAHPETAEISRRIRLTVGDAVPALEVMQETGAGEKGEDCEGGEGVDVVYLDPMFPERRKSALVKKELQLLQLLAHLDSSPEKLLESALEAATRRVVVKRPMKAPFLTDLSPSHSLSGKTVRFDVYLGCLLSRNKEYSG</sequence>
<keyword evidence="1 2" id="KW-0808">Transferase</keyword>
<keyword evidence="1" id="KW-0949">S-adenosyl-L-methionine</keyword>
<comment type="caution">
    <text evidence="2">The sequence shown here is derived from an EMBL/GenBank/DDBJ whole genome shotgun (WGS) entry which is preliminary data.</text>
</comment>
<feature type="binding site" evidence="1">
    <location>
        <begin position="127"/>
        <end position="128"/>
    </location>
    <ligand>
        <name>S-adenosyl-L-methionine</name>
        <dbReference type="ChEBI" id="CHEBI:59789"/>
    </ligand>
</feature>
<comment type="similarity">
    <text evidence="1">Belongs to the methyltransferase superfamily. RsmJ family.</text>
</comment>
<dbReference type="PANTHER" id="PTHR36112">
    <property type="entry name" value="RIBOSOMAL RNA SMALL SUBUNIT METHYLTRANSFERASE J"/>
    <property type="match status" value="1"/>
</dbReference>
<dbReference type="HAMAP" id="MF_01523">
    <property type="entry name" value="16SrRNA_methyltr_J"/>
    <property type="match status" value="1"/>
</dbReference>
<evidence type="ECO:0000256" key="1">
    <source>
        <dbReference type="HAMAP-Rule" id="MF_01523"/>
    </source>
</evidence>
<accession>A0A444JHE8</accession>
<dbReference type="PANTHER" id="PTHR36112:SF1">
    <property type="entry name" value="RIBOSOMAL RNA SMALL SUBUNIT METHYLTRANSFERASE J"/>
    <property type="match status" value="1"/>
</dbReference>
<dbReference type="AlphaFoldDB" id="A0A444JHE8"/>
<feature type="binding site" evidence="1">
    <location>
        <begin position="143"/>
        <end position="144"/>
    </location>
    <ligand>
        <name>S-adenosyl-L-methionine</name>
        <dbReference type="ChEBI" id="CHEBI:59789"/>
    </ligand>
</feature>
<dbReference type="Proteomes" id="UP000288892">
    <property type="component" value="Unassembled WGS sequence"/>
</dbReference>
<name>A0A444JHE8_9BACT</name>
<evidence type="ECO:0000313" key="3">
    <source>
        <dbReference type="Proteomes" id="UP000288892"/>
    </source>
</evidence>
<dbReference type="Gene3D" id="3.40.50.150">
    <property type="entry name" value="Vaccinia Virus protein VP39"/>
    <property type="match status" value="1"/>
</dbReference>
<protein>
    <recommendedName>
        <fullName evidence="1">Ribosomal RNA small subunit methyltransferase J</fullName>
        <ecNumber evidence="1">2.1.1.242</ecNumber>
    </recommendedName>
    <alternativeName>
        <fullName evidence="1">16S rRNA m2G1516 methyltransferase</fullName>
    </alternativeName>
    <alternativeName>
        <fullName evidence="1">rRNA (guanine-N(2)-)-methyltransferase</fullName>
    </alternativeName>
</protein>
<organism evidence="2 3">
    <name type="scientific">Candidatus Electrothrix marina</name>
    <dbReference type="NCBI Taxonomy" id="1859130"/>
    <lineage>
        <taxon>Bacteria</taxon>
        <taxon>Pseudomonadati</taxon>
        <taxon>Thermodesulfobacteriota</taxon>
        <taxon>Desulfobulbia</taxon>
        <taxon>Desulfobulbales</taxon>
        <taxon>Desulfobulbaceae</taxon>
        <taxon>Candidatus Electrothrix</taxon>
    </lineage>
</organism>
<dbReference type="InterPro" id="IPR029063">
    <property type="entry name" value="SAM-dependent_MTases_sf"/>
</dbReference>
<comment type="function">
    <text evidence="1">Specifically methylates the guanosine in position 1516 of 16S rRNA.</text>
</comment>
<keyword evidence="1" id="KW-0698">rRNA processing</keyword>
<keyword evidence="3" id="KW-1185">Reference proteome</keyword>
<dbReference type="GO" id="GO:0008990">
    <property type="term" value="F:rRNA (guanine-N2-)-methyltransferase activity"/>
    <property type="evidence" value="ECO:0007669"/>
    <property type="project" value="UniProtKB-UniRule"/>
</dbReference>
<dbReference type="EMBL" id="MTKS01000002">
    <property type="protein sequence ID" value="RWX52530.1"/>
    <property type="molecule type" value="Genomic_DNA"/>
</dbReference>
<reference evidence="2 3" key="1">
    <citation type="submission" date="2017-01" db="EMBL/GenBank/DDBJ databases">
        <title>The cable genome- insights into the physiology and evolution of filamentous bacteria capable of sulfide oxidation via long distance electron transfer.</title>
        <authorList>
            <person name="Schreiber L."/>
            <person name="Bjerg J.T."/>
            <person name="Boggild A."/>
            <person name="Van De Vossenberg J."/>
            <person name="Meysman F."/>
            <person name="Nielsen L.P."/>
            <person name="Schramm A."/>
            <person name="Kjeldsen K.U."/>
        </authorList>
    </citation>
    <scope>NUCLEOTIDE SEQUENCE [LARGE SCALE GENOMIC DNA]</scope>
    <source>
        <strain evidence="2">A5</strain>
    </source>
</reference>
<dbReference type="Pfam" id="PF04445">
    <property type="entry name" value="SAM_MT"/>
    <property type="match status" value="1"/>
</dbReference>
<dbReference type="InterPro" id="IPR007536">
    <property type="entry name" value="16SrRNA_methylTrfase_J"/>
</dbReference>
<dbReference type="EC" id="2.1.1.242" evidence="1"/>
<keyword evidence="1" id="KW-0963">Cytoplasm</keyword>
<dbReference type="GO" id="GO:0005737">
    <property type="term" value="C:cytoplasm"/>
    <property type="evidence" value="ECO:0007669"/>
    <property type="project" value="UniProtKB-SubCell"/>
</dbReference>
<evidence type="ECO:0000313" key="2">
    <source>
        <dbReference type="EMBL" id="RWX52530.1"/>
    </source>
</evidence>
<dbReference type="SUPFAM" id="SSF53335">
    <property type="entry name" value="S-adenosyl-L-methionine-dependent methyltransferases"/>
    <property type="match status" value="1"/>
</dbReference>
<keyword evidence="1 2" id="KW-0489">Methyltransferase</keyword>
<proteinExistence type="inferred from homology"/>
<comment type="catalytic activity">
    <reaction evidence="1">
        <text>guanosine(1516) in 16S rRNA + S-adenosyl-L-methionine = N(2)-methylguanosine(1516) in 16S rRNA + S-adenosyl-L-homocysteine + H(+)</text>
        <dbReference type="Rhea" id="RHEA:43220"/>
        <dbReference type="Rhea" id="RHEA-COMP:10412"/>
        <dbReference type="Rhea" id="RHEA-COMP:10413"/>
        <dbReference type="ChEBI" id="CHEBI:15378"/>
        <dbReference type="ChEBI" id="CHEBI:57856"/>
        <dbReference type="ChEBI" id="CHEBI:59789"/>
        <dbReference type="ChEBI" id="CHEBI:74269"/>
        <dbReference type="ChEBI" id="CHEBI:74481"/>
        <dbReference type="EC" id="2.1.1.242"/>
    </reaction>
</comment>
<comment type="subcellular location">
    <subcellularLocation>
        <location evidence="1">Cytoplasm</location>
    </subcellularLocation>
</comment>
<gene>
    <name evidence="1" type="primary">rsmJ</name>
    <name evidence="2" type="ORF">VU01_10021</name>
</gene>
<feature type="binding site" evidence="1">
    <location>
        <position position="210"/>
    </location>
    <ligand>
        <name>S-adenosyl-L-methionine</name>
        <dbReference type="ChEBI" id="CHEBI:59789"/>
    </ligand>
</feature>
<comment type="caution">
    <text evidence="1">Lacks conserved residue(s) required for the propagation of feature annotation.</text>
</comment>